<organism evidence="3 4">
    <name type="scientific">Priapulus caudatus</name>
    <name type="common">Priapulid worm</name>
    <dbReference type="NCBI Taxonomy" id="37621"/>
    <lineage>
        <taxon>Eukaryota</taxon>
        <taxon>Metazoa</taxon>
        <taxon>Ecdysozoa</taxon>
        <taxon>Scalidophora</taxon>
        <taxon>Priapulida</taxon>
        <taxon>Priapulimorpha</taxon>
        <taxon>Priapulimorphida</taxon>
        <taxon>Priapulidae</taxon>
        <taxon>Priapulus</taxon>
    </lineage>
</organism>
<keyword evidence="3" id="KW-1185">Reference proteome</keyword>
<gene>
    <name evidence="4" type="primary">LOC106808362</name>
</gene>
<evidence type="ECO:0000256" key="2">
    <source>
        <dbReference type="SAM" id="SignalP"/>
    </source>
</evidence>
<accession>A0ABM1E2X0</accession>
<name>A0ABM1E2X0_PRICU</name>
<feature type="compositionally biased region" description="Gly residues" evidence="1">
    <location>
        <begin position="96"/>
        <end position="106"/>
    </location>
</feature>
<feature type="region of interest" description="Disordered" evidence="1">
    <location>
        <begin position="96"/>
        <end position="116"/>
    </location>
</feature>
<evidence type="ECO:0000313" key="3">
    <source>
        <dbReference type="Proteomes" id="UP000695022"/>
    </source>
</evidence>
<dbReference type="Proteomes" id="UP000695022">
    <property type="component" value="Unplaced"/>
</dbReference>
<feature type="chain" id="PRO_5047197208" evidence="2">
    <location>
        <begin position="20"/>
        <end position="248"/>
    </location>
</feature>
<dbReference type="GeneID" id="106808362"/>
<protein>
    <submittedName>
        <fullName evidence="4">Keratin, type I cytoskeletal 9-like</fullName>
    </submittedName>
</protein>
<dbReference type="RefSeq" id="XP_014666541.1">
    <property type="nucleotide sequence ID" value="XM_014811055.1"/>
</dbReference>
<evidence type="ECO:0000256" key="1">
    <source>
        <dbReference type="SAM" id="MobiDB-lite"/>
    </source>
</evidence>
<proteinExistence type="predicted"/>
<reference evidence="4" key="1">
    <citation type="submission" date="2025-08" db="UniProtKB">
        <authorList>
            <consortium name="RefSeq"/>
        </authorList>
    </citation>
    <scope>IDENTIFICATION</scope>
</reference>
<feature type="signal peptide" evidence="2">
    <location>
        <begin position="1"/>
        <end position="19"/>
    </location>
</feature>
<keyword evidence="2" id="KW-0732">Signal</keyword>
<sequence length="248" mass="24590">MRLLLASVTLCLTVSLCMCGSNGGYGDNGGSNGGYGDNGGSNGGHGNNGGSNGGYGDNGGSNGGYGDNGGSNGGHGNNGGSNGGYGGNGGNNGGYGGDNGRHGGNNGRNSYGLDPSEFSHISGSGYGGGIHDDHSTGLYDTGYGGGVDHAYKEKFGVDHGLVFDFGPIYWPPKKQYYNGGGYGGYGGNRVVSPADGKSKGATFARFSVDGFDFTSIGLFGKGMHGNYGGGKGGVKNSFGSSKGRISHY</sequence>
<evidence type="ECO:0000313" key="4">
    <source>
        <dbReference type="RefSeq" id="XP_014666541.1"/>
    </source>
</evidence>